<keyword evidence="2" id="KW-1185">Reference proteome</keyword>
<gene>
    <name evidence="1" type="ORF">CEXT_443711</name>
</gene>
<proteinExistence type="predicted"/>
<evidence type="ECO:0000313" key="2">
    <source>
        <dbReference type="Proteomes" id="UP001054945"/>
    </source>
</evidence>
<comment type="caution">
    <text evidence="1">The sequence shown here is derived from an EMBL/GenBank/DDBJ whole genome shotgun (WGS) entry which is preliminary data.</text>
</comment>
<dbReference type="AlphaFoldDB" id="A0AAV4WZH6"/>
<organism evidence="1 2">
    <name type="scientific">Caerostris extrusa</name>
    <name type="common">Bark spider</name>
    <name type="synonym">Caerostris bankana</name>
    <dbReference type="NCBI Taxonomy" id="172846"/>
    <lineage>
        <taxon>Eukaryota</taxon>
        <taxon>Metazoa</taxon>
        <taxon>Ecdysozoa</taxon>
        <taxon>Arthropoda</taxon>
        <taxon>Chelicerata</taxon>
        <taxon>Arachnida</taxon>
        <taxon>Araneae</taxon>
        <taxon>Araneomorphae</taxon>
        <taxon>Entelegynae</taxon>
        <taxon>Araneoidea</taxon>
        <taxon>Araneidae</taxon>
        <taxon>Caerostris</taxon>
    </lineage>
</organism>
<protein>
    <submittedName>
        <fullName evidence="1">Uncharacterized protein</fullName>
    </submittedName>
</protein>
<evidence type="ECO:0000313" key="1">
    <source>
        <dbReference type="EMBL" id="GIY88315.1"/>
    </source>
</evidence>
<reference evidence="1 2" key="1">
    <citation type="submission" date="2021-06" db="EMBL/GenBank/DDBJ databases">
        <title>Caerostris extrusa draft genome.</title>
        <authorList>
            <person name="Kono N."/>
            <person name="Arakawa K."/>
        </authorList>
    </citation>
    <scope>NUCLEOTIDE SEQUENCE [LARGE SCALE GENOMIC DNA]</scope>
</reference>
<accession>A0AAV4WZH6</accession>
<dbReference type="Proteomes" id="UP001054945">
    <property type="component" value="Unassembled WGS sequence"/>
</dbReference>
<dbReference type="EMBL" id="BPLR01017049">
    <property type="protein sequence ID" value="GIY88315.1"/>
    <property type="molecule type" value="Genomic_DNA"/>
</dbReference>
<sequence>MLYIKSKSTPPLIKKKKKKVRKIYSLEETNLEQEFQATSISLEDGYSRCHWKIQSSRYEYIQTSLHTTPSHMHTGEQNKMPNLYFQAANKDTPDCTSWIITAYNALHKGRKRLSHQTLPPKQWHSHTETTRVLLGPSTSI</sequence>
<name>A0AAV4WZH6_CAEEX</name>